<proteinExistence type="predicted"/>
<sequence length="172" mass="18867">MGVKNYLIEGVSGTGKTTVAEELQRCGYHIIHGDRELAYVGDPDTGKPLSADDSVADSLEWKQAHHIWDVEKVRSVIADQGKAISFFCGGSRNFSRFIDLFDGVFVLDVDLDTLNRRLAGRPEDEFGGRPAERALIVRLHATKEDIPNCGAVIDATRPLAVVVDEILSKCRG</sequence>
<accession>A0ABX4JHN5</accession>
<dbReference type="InterPro" id="IPR027417">
    <property type="entry name" value="P-loop_NTPase"/>
</dbReference>
<keyword evidence="2" id="KW-1185">Reference proteome</keyword>
<comment type="caution">
    <text evidence="1">The sequence shown here is derived from an EMBL/GenBank/DDBJ whole genome shotgun (WGS) entry which is preliminary data.</text>
</comment>
<dbReference type="GO" id="GO:0016301">
    <property type="term" value="F:kinase activity"/>
    <property type="evidence" value="ECO:0007669"/>
    <property type="project" value="UniProtKB-KW"/>
</dbReference>
<gene>
    <name evidence="1" type="ORF">CO674_32230</name>
</gene>
<protein>
    <submittedName>
        <fullName evidence="1">Nucleoside kinase</fullName>
    </submittedName>
</protein>
<reference evidence="1 2" key="1">
    <citation type="submission" date="2017-09" db="EMBL/GenBank/DDBJ databases">
        <title>Comparative genomics of rhizobia isolated from Phaseolus vulgaris in China.</title>
        <authorList>
            <person name="Tong W."/>
        </authorList>
    </citation>
    <scope>NUCLEOTIDE SEQUENCE [LARGE SCALE GENOMIC DNA]</scope>
    <source>
        <strain evidence="1 2">FH14</strain>
    </source>
</reference>
<keyword evidence="1" id="KW-0808">Transferase</keyword>
<dbReference type="Gene3D" id="3.40.50.300">
    <property type="entry name" value="P-loop containing nucleotide triphosphate hydrolases"/>
    <property type="match status" value="1"/>
</dbReference>
<dbReference type="Proteomes" id="UP000219914">
    <property type="component" value="Unassembled WGS sequence"/>
</dbReference>
<keyword evidence="1" id="KW-0418">Kinase</keyword>
<dbReference type="RefSeq" id="WP_097537354.1">
    <property type="nucleotide sequence ID" value="NZ_LODW01000071.1"/>
</dbReference>
<evidence type="ECO:0000313" key="1">
    <source>
        <dbReference type="EMBL" id="PDT19562.1"/>
    </source>
</evidence>
<dbReference type="SUPFAM" id="SSF52540">
    <property type="entry name" value="P-loop containing nucleoside triphosphate hydrolases"/>
    <property type="match status" value="1"/>
</dbReference>
<name>A0ABX4JHN5_9HYPH</name>
<evidence type="ECO:0000313" key="2">
    <source>
        <dbReference type="Proteomes" id="UP000219914"/>
    </source>
</evidence>
<dbReference type="Pfam" id="PF13238">
    <property type="entry name" value="AAA_18"/>
    <property type="match status" value="1"/>
</dbReference>
<dbReference type="EMBL" id="NWSY01000040">
    <property type="protein sequence ID" value="PDT19562.1"/>
    <property type="molecule type" value="Genomic_DNA"/>
</dbReference>
<organism evidence="1 2">
    <name type="scientific">Rhizobium hidalgonense</name>
    <dbReference type="NCBI Taxonomy" id="1538159"/>
    <lineage>
        <taxon>Bacteria</taxon>
        <taxon>Pseudomonadati</taxon>
        <taxon>Pseudomonadota</taxon>
        <taxon>Alphaproteobacteria</taxon>
        <taxon>Hyphomicrobiales</taxon>
        <taxon>Rhizobiaceae</taxon>
        <taxon>Rhizobium/Agrobacterium group</taxon>
        <taxon>Rhizobium</taxon>
    </lineage>
</organism>